<keyword evidence="8 11" id="KW-0067">ATP-binding</keyword>
<evidence type="ECO:0000256" key="3">
    <source>
        <dbReference type="ARBA" id="ARBA00009014"/>
    </source>
</evidence>
<comment type="function">
    <text evidence="1 11">Catalyzes the reversible adenylation of nicotinate mononucleotide (NaMN) to nicotinic acid adenine dinucleotide (NaAD).</text>
</comment>
<comment type="similarity">
    <text evidence="3 11">Belongs to the NadD family.</text>
</comment>
<feature type="domain" description="Cytidyltransferase-like" evidence="12">
    <location>
        <begin position="11"/>
        <end position="188"/>
    </location>
</feature>
<evidence type="ECO:0000256" key="8">
    <source>
        <dbReference type="ARBA" id="ARBA00022840"/>
    </source>
</evidence>
<dbReference type="RefSeq" id="WP_092408327.1">
    <property type="nucleotide sequence ID" value="NZ_FOVF01000017.1"/>
</dbReference>
<keyword evidence="9 11" id="KW-0520">NAD</keyword>
<keyword evidence="7 11" id="KW-0547">Nucleotide-binding</keyword>
<evidence type="ECO:0000259" key="12">
    <source>
        <dbReference type="Pfam" id="PF01467"/>
    </source>
</evidence>
<dbReference type="InterPro" id="IPR005248">
    <property type="entry name" value="NadD/NMNAT"/>
</dbReference>
<dbReference type="Pfam" id="PF01467">
    <property type="entry name" value="CTP_transf_like"/>
    <property type="match status" value="1"/>
</dbReference>
<evidence type="ECO:0000313" key="14">
    <source>
        <dbReference type="Proteomes" id="UP000198575"/>
    </source>
</evidence>
<dbReference type="Gene3D" id="3.40.50.620">
    <property type="entry name" value="HUPs"/>
    <property type="match status" value="1"/>
</dbReference>
<dbReference type="AlphaFoldDB" id="A0A1I4YGC5"/>
<evidence type="ECO:0000256" key="6">
    <source>
        <dbReference type="ARBA" id="ARBA00022695"/>
    </source>
</evidence>
<dbReference type="Proteomes" id="UP000198575">
    <property type="component" value="Unassembled WGS sequence"/>
</dbReference>
<evidence type="ECO:0000256" key="11">
    <source>
        <dbReference type="HAMAP-Rule" id="MF_00244"/>
    </source>
</evidence>
<dbReference type="CDD" id="cd02165">
    <property type="entry name" value="NMNAT"/>
    <property type="match status" value="1"/>
</dbReference>
<dbReference type="NCBIfam" id="TIGR00482">
    <property type="entry name" value="nicotinate (nicotinamide) nucleotide adenylyltransferase"/>
    <property type="match status" value="1"/>
</dbReference>
<accession>A0A1I4YGC5</accession>
<dbReference type="EMBL" id="FOVF01000017">
    <property type="protein sequence ID" value="SFN37057.1"/>
    <property type="molecule type" value="Genomic_DNA"/>
</dbReference>
<dbReference type="UniPathway" id="UPA00253">
    <property type="reaction ID" value="UER00332"/>
</dbReference>
<dbReference type="PANTHER" id="PTHR39321">
    <property type="entry name" value="NICOTINATE-NUCLEOTIDE ADENYLYLTRANSFERASE-RELATED"/>
    <property type="match status" value="1"/>
</dbReference>
<dbReference type="EC" id="2.7.7.18" evidence="11"/>
<keyword evidence="6 11" id="KW-0548">Nucleotidyltransferase</keyword>
<evidence type="ECO:0000256" key="9">
    <source>
        <dbReference type="ARBA" id="ARBA00023027"/>
    </source>
</evidence>
<evidence type="ECO:0000256" key="1">
    <source>
        <dbReference type="ARBA" id="ARBA00002324"/>
    </source>
</evidence>
<name>A0A1I4YGC5_9GAMM</name>
<evidence type="ECO:0000256" key="2">
    <source>
        <dbReference type="ARBA" id="ARBA00005019"/>
    </source>
</evidence>
<dbReference type="InterPro" id="IPR014729">
    <property type="entry name" value="Rossmann-like_a/b/a_fold"/>
</dbReference>
<reference evidence="13 14" key="1">
    <citation type="submission" date="2016-10" db="EMBL/GenBank/DDBJ databases">
        <authorList>
            <person name="de Groot N.N."/>
        </authorList>
    </citation>
    <scope>NUCLEOTIDE SEQUENCE [LARGE SCALE GENOMIC DNA]</scope>
    <source>
        <strain evidence="13 14">CGMCC 1.7659</strain>
    </source>
</reference>
<dbReference type="STRING" id="578942.SAMN05216289_11749"/>
<dbReference type="OrthoDB" id="5295945at2"/>
<comment type="catalytic activity">
    <reaction evidence="10 11">
        <text>nicotinate beta-D-ribonucleotide + ATP + H(+) = deamido-NAD(+) + diphosphate</text>
        <dbReference type="Rhea" id="RHEA:22860"/>
        <dbReference type="ChEBI" id="CHEBI:15378"/>
        <dbReference type="ChEBI" id="CHEBI:30616"/>
        <dbReference type="ChEBI" id="CHEBI:33019"/>
        <dbReference type="ChEBI" id="CHEBI:57502"/>
        <dbReference type="ChEBI" id="CHEBI:58437"/>
        <dbReference type="EC" id="2.7.7.18"/>
    </reaction>
</comment>
<protein>
    <recommendedName>
        <fullName evidence="11">Probable nicotinate-nucleotide adenylyltransferase</fullName>
        <ecNumber evidence="11">2.7.7.18</ecNumber>
    </recommendedName>
    <alternativeName>
        <fullName evidence="11">Deamido-NAD(+) diphosphorylase</fullName>
    </alternativeName>
    <alternativeName>
        <fullName evidence="11">Deamido-NAD(+) pyrophosphorylase</fullName>
    </alternativeName>
    <alternativeName>
        <fullName evidence="11">Nicotinate mononucleotide adenylyltransferase</fullName>
        <shortName evidence="11">NaMN adenylyltransferase</shortName>
    </alternativeName>
</protein>
<organism evidence="13 14">
    <name type="scientific">Dokdonella immobilis</name>
    <dbReference type="NCBI Taxonomy" id="578942"/>
    <lineage>
        <taxon>Bacteria</taxon>
        <taxon>Pseudomonadati</taxon>
        <taxon>Pseudomonadota</taxon>
        <taxon>Gammaproteobacteria</taxon>
        <taxon>Lysobacterales</taxon>
        <taxon>Rhodanobacteraceae</taxon>
        <taxon>Dokdonella</taxon>
    </lineage>
</organism>
<keyword evidence="5 11" id="KW-0808">Transferase</keyword>
<proteinExistence type="inferred from homology"/>
<gene>
    <name evidence="11" type="primary">nadD</name>
    <name evidence="13" type="ORF">SAMN05216289_11749</name>
</gene>
<keyword evidence="14" id="KW-1185">Reference proteome</keyword>
<evidence type="ECO:0000256" key="7">
    <source>
        <dbReference type="ARBA" id="ARBA00022741"/>
    </source>
</evidence>
<dbReference type="NCBIfam" id="NF000839">
    <property type="entry name" value="PRK00071.1-1"/>
    <property type="match status" value="1"/>
</dbReference>
<evidence type="ECO:0000256" key="4">
    <source>
        <dbReference type="ARBA" id="ARBA00022642"/>
    </source>
</evidence>
<dbReference type="GO" id="GO:0004515">
    <property type="term" value="F:nicotinate-nucleotide adenylyltransferase activity"/>
    <property type="evidence" value="ECO:0007669"/>
    <property type="project" value="UniProtKB-UniRule"/>
</dbReference>
<dbReference type="GO" id="GO:0005524">
    <property type="term" value="F:ATP binding"/>
    <property type="evidence" value="ECO:0007669"/>
    <property type="project" value="UniProtKB-KW"/>
</dbReference>
<comment type="pathway">
    <text evidence="2 11">Cofactor biosynthesis; NAD(+) biosynthesis; deamido-NAD(+) from nicotinate D-ribonucleotide: step 1/1.</text>
</comment>
<sequence length="222" mass="24244">MQPEAPRLLALFGGTFDPVHLGHLRVAWEAAEFLDAEVRLMPANVPPHRPQPQASAAQRLAMLRAALRGQDRLLLDDRELRREGPSYTVDTLTDLREEIGATRPVVLLVGADAWSGLPGWHRWQDLFGLAHIGVLTRAGHEPREPAELQRQVAARRTGTVADLADSAAGRVIDIRVSALEISATQVRNELAAGRQPRYLVSDALLAEPSLLSAYAAPGSQRD</sequence>
<keyword evidence="4 11" id="KW-0662">Pyridine nucleotide biosynthesis</keyword>
<evidence type="ECO:0000256" key="10">
    <source>
        <dbReference type="ARBA" id="ARBA00048721"/>
    </source>
</evidence>
<evidence type="ECO:0000256" key="5">
    <source>
        <dbReference type="ARBA" id="ARBA00022679"/>
    </source>
</evidence>
<dbReference type="HAMAP" id="MF_00244">
    <property type="entry name" value="NaMN_adenylyltr"/>
    <property type="match status" value="1"/>
</dbReference>
<dbReference type="PANTHER" id="PTHR39321:SF3">
    <property type="entry name" value="PHOSPHOPANTETHEINE ADENYLYLTRANSFERASE"/>
    <property type="match status" value="1"/>
</dbReference>
<evidence type="ECO:0000313" key="13">
    <source>
        <dbReference type="EMBL" id="SFN37057.1"/>
    </source>
</evidence>
<dbReference type="NCBIfam" id="TIGR00125">
    <property type="entry name" value="cyt_tran_rel"/>
    <property type="match status" value="1"/>
</dbReference>
<dbReference type="SUPFAM" id="SSF52374">
    <property type="entry name" value="Nucleotidylyl transferase"/>
    <property type="match status" value="1"/>
</dbReference>
<dbReference type="GO" id="GO:0009435">
    <property type="term" value="P:NAD+ biosynthetic process"/>
    <property type="evidence" value="ECO:0007669"/>
    <property type="project" value="UniProtKB-UniRule"/>
</dbReference>
<dbReference type="InterPro" id="IPR004821">
    <property type="entry name" value="Cyt_trans-like"/>
</dbReference>